<dbReference type="Proteomes" id="UP000664940">
    <property type="component" value="Unassembled WGS sequence"/>
</dbReference>
<evidence type="ECO:0000313" key="1">
    <source>
        <dbReference type="EMBL" id="KAF6114521.1"/>
    </source>
</evidence>
<proteinExistence type="predicted"/>
<organism evidence="1 2">
    <name type="scientific">Phyllostomus discolor</name>
    <name type="common">pale spear-nosed bat</name>
    <dbReference type="NCBI Taxonomy" id="89673"/>
    <lineage>
        <taxon>Eukaryota</taxon>
        <taxon>Metazoa</taxon>
        <taxon>Chordata</taxon>
        <taxon>Craniata</taxon>
        <taxon>Vertebrata</taxon>
        <taxon>Euteleostomi</taxon>
        <taxon>Mammalia</taxon>
        <taxon>Eutheria</taxon>
        <taxon>Laurasiatheria</taxon>
        <taxon>Chiroptera</taxon>
        <taxon>Yangochiroptera</taxon>
        <taxon>Phyllostomidae</taxon>
        <taxon>Phyllostominae</taxon>
        <taxon>Phyllostomus</taxon>
    </lineage>
</organism>
<accession>A0A834EEU7</accession>
<comment type="caution">
    <text evidence="1">The sequence shown here is derived from an EMBL/GenBank/DDBJ whole genome shotgun (WGS) entry which is preliminary data.</text>
</comment>
<reference evidence="1 2" key="1">
    <citation type="journal article" date="2020" name="Nature">
        <title>Six reference-quality genomes reveal evolution of bat adaptations.</title>
        <authorList>
            <person name="Jebb D."/>
            <person name="Huang Z."/>
            <person name="Pippel M."/>
            <person name="Hughes G.M."/>
            <person name="Lavrichenko K."/>
            <person name="Devanna P."/>
            <person name="Winkler S."/>
            <person name="Jermiin L.S."/>
            <person name="Skirmuntt E.C."/>
            <person name="Katzourakis A."/>
            <person name="Burkitt-Gray L."/>
            <person name="Ray D.A."/>
            <person name="Sullivan K.A.M."/>
            <person name="Roscito J.G."/>
            <person name="Kirilenko B.M."/>
            <person name="Davalos L.M."/>
            <person name="Corthals A.P."/>
            <person name="Power M.L."/>
            <person name="Jones G."/>
            <person name="Ransome R.D."/>
            <person name="Dechmann D.K.N."/>
            <person name="Locatelli A.G."/>
            <person name="Puechmaille S.J."/>
            <person name="Fedrigo O."/>
            <person name="Jarvis E.D."/>
            <person name="Hiller M."/>
            <person name="Vernes S.C."/>
            <person name="Myers E.W."/>
            <person name="Teeling E.C."/>
        </authorList>
    </citation>
    <scope>NUCLEOTIDE SEQUENCE [LARGE SCALE GENOMIC DNA]</scope>
    <source>
        <strain evidence="1">Bat1K_MPI-CBG_1</strain>
    </source>
</reference>
<sequence length="122" mass="13188">MSLARGHLGKTQEEPPWNTLAACCSVLPSTDVATFAVSGLLDRKVALAWELSAVWVDTHTETAELGTRCVQCACQSPEGKSFCHGQSWTMIGLDLNPFCALGSVLEIENTLASETEFLSSRR</sequence>
<evidence type="ECO:0000313" key="2">
    <source>
        <dbReference type="Proteomes" id="UP000664940"/>
    </source>
</evidence>
<dbReference type="AlphaFoldDB" id="A0A834EEU7"/>
<name>A0A834EEU7_9CHIR</name>
<gene>
    <name evidence="1" type="ORF">HJG60_010502</name>
</gene>
<protein>
    <submittedName>
        <fullName evidence="1">Uncharacterized protein</fullName>
    </submittedName>
</protein>
<dbReference type="EMBL" id="JABVXQ010000004">
    <property type="protein sequence ID" value="KAF6114521.1"/>
    <property type="molecule type" value="Genomic_DNA"/>
</dbReference>